<keyword evidence="5 8" id="KW-0472">Membrane</keyword>
<evidence type="ECO:0000256" key="2">
    <source>
        <dbReference type="ARBA" id="ARBA00006244"/>
    </source>
</evidence>
<dbReference type="VEuPathDB" id="FungiDB:KRP22_6823"/>
<feature type="transmembrane region" description="Helical" evidence="8">
    <location>
        <begin position="70"/>
        <end position="90"/>
    </location>
</feature>
<accession>H3GI90</accession>
<feature type="domain" description="TM7S3/TM198-like" evidence="10">
    <location>
        <begin position="49"/>
        <end position="246"/>
    </location>
</feature>
<keyword evidence="3 8" id="KW-0812">Transmembrane</keyword>
<keyword evidence="4 8" id="KW-1133">Transmembrane helix</keyword>
<dbReference type="eggNOG" id="ENOG502SHE0">
    <property type="taxonomic scope" value="Eukaryota"/>
</dbReference>
<comment type="similarity">
    <text evidence="2">Belongs to the TMEM198 family.</text>
</comment>
<dbReference type="GO" id="GO:0005886">
    <property type="term" value="C:plasma membrane"/>
    <property type="evidence" value="ECO:0000318"/>
    <property type="project" value="GO_Central"/>
</dbReference>
<evidence type="ECO:0000256" key="8">
    <source>
        <dbReference type="SAM" id="Phobius"/>
    </source>
</evidence>
<dbReference type="InParanoid" id="H3GI90"/>
<evidence type="ECO:0000256" key="6">
    <source>
        <dbReference type="ARBA" id="ARBA00049737"/>
    </source>
</evidence>
<evidence type="ECO:0000313" key="12">
    <source>
        <dbReference type="Proteomes" id="UP000005238"/>
    </source>
</evidence>
<dbReference type="EMBL" id="DS566011">
    <property type="status" value="NOT_ANNOTATED_CDS"/>
    <property type="molecule type" value="Genomic_DNA"/>
</dbReference>
<evidence type="ECO:0000256" key="3">
    <source>
        <dbReference type="ARBA" id="ARBA00022692"/>
    </source>
</evidence>
<organism evidence="11 12">
    <name type="scientific">Phytophthora ramorum</name>
    <name type="common">Sudden oak death agent</name>
    <dbReference type="NCBI Taxonomy" id="164328"/>
    <lineage>
        <taxon>Eukaryota</taxon>
        <taxon>Sar</taxon>
        <taxon>Stramenopiles</taxon>
        <taxon>Oomycota</taxon>
        <taxon>Peronosporomycetes</taxon>
        <taxon>Peronosporales</taxon>
        <taxon>Peronosporaceae</taxon>
        <taxon>Phytophthora</taxon>
    </lineage>
</organism>
<dbReference type="RefSeq" id="XP_067742071.1">
    <property type="nucleotide sequence ID" value="XM_067880667.1"/>
</dbReference>
<evidence type="ECO:0000256" key="9">
    <source>
        <dbReference type="SAM" id="SignalP"/>
    </source>
</evidence>
<feature type="chain" id="PRO_5003586144" description="Transmembrane protein 198" evidence="9">
    <location>
        <begin position="22"/>
        <end position="373"/>
    </location>
</feature>
<feature type="transmembrane region" description="Helical" evidence="8">
    <location>
        <begin position="152"/>
        <end position="171"/>
    </location>
</feature>
<feature type="signal peptide" evidence="9">
    <location>
        <begin position="1"/>
        <end position="21"/>
    </location>
</feature>
<feature type="transmembrane region" description="Helical" evidence="8">
    <location>
        <begin position="39"/>
        <end position="63"/>
    </location>
</feature>
<dbReference type="PANTHER" id="PTHR31247">
    <property type="entry name" value="TRANSMEMBRANE PROTEIN 198 FAMILY MEMBER"/>
    <property type="match status" value="1"/>
</dbReference>
<feature type="transmembrane region" description="Helical" evidence="8">
    <location>
        <begin position="219"/>
        <end position="243"/>
    </location>
</feature>
<evidence type="ECO:0000256" key="5">
    <source>
        <dbReference type="ARBA" id="ARBA00023136"/>
    </source>
</evidence>
<dbReference type="HOGENOM" id="CLU_795618_0_0_1"/>
<feature type="transmembrane region" description="Helical" evidence="8">
    <location>
        <begin position="124"/>
        <end position="146"/>
    </location>
</feature>
<protein>
    <recommendedName>
        <fullName evidence="6">Transmembrane protein 198</fullName>
    </recommendedName>
</protein>
<dbReference type="InterPro" id="IPR040236">
    <property type="entry name" value="TMEM198"/>
</dbReference>
<dbReference type="InterPro" id="IPR025256">
    <property type="entry name" value="TM7S3/TM198-like_dom"/>
</dbReference>
<evidence type="ECO:0000313" key="11">
    <source>
        <dbReference type="EnsemblProtists" id="Phyra75747"/>
    </source>
</evidence>
<dbReference type="Pfam" id="PF13886">
    <property type="entry name" value="TM7S3_TM198"/>
    <property type="match status" value="1"/>
</dbReference>
<dbReference type="OMA" id="THESFCR"/>
<dbReference type="AlphaFoldDB" id="H3GI90"/>
<keyword evidence="12" id="KW-1185">Reference proteome</keyword>
<feature type="transmembrane region" description="Helical" evidence="8">
    <location>
        <begin position="96"/>
        <end position="117"/>
    </location>
</feature>
<feature type="region of interest" description="Disordered" evidence="7">
    <location>
        <begin position="341"/>
        <end position="373"/>
    </location>
</feature>
<dbReference type="OrthoDB" id="115781at2759"/>
<dbReference type="PANTHER" id="PTHR31247:SF5">
    <property type="entry name" value="DUF4203 DOMAIN-CONTAINING PROTEIN"/>
    <property type="match status" value="1"/>
</dbReference>
<reference evidence="12" key="1">
    <citation type="journal article" date="2006" name="Science">
        <title>Phytophthora genome sequences uncover evolutionary origins and mechanisms of pathogenesis.</title>
        <authorList>
            <person name="Tyler B.M."/>
            <person name="Tripathy S."/>
            <person name="Zhang X."/>
            <person name="Dehal P."/>
            <person name="Jiang R.H."/>
            <person name="Aerts A."/>
            <person name="Arredondo F.D."/>
            <person name="Baxter L."/>
            <person name="Bensasson D."/>
            <person name="Beynon J.L."/>
            <person name="Chapman J."/>
            <person name="Damasceno C.M."/>
            <person name="Dorrance A.E."/>
            <person name="Dou D."/>
            <person name="Dickerman A.W."/>
            <person name="Dubchak I.L."/>
            <person name="Garbelotto M."/>
            <person name="Gijzen M."/>
            <person name="Gordon S.G."/>
            <person name="Govers F."/>
            <person name="Grunwald N.J."/>
            <person name="Huang W."/>
            <person name="Ivors K.L."/>
            <person name="Jones R.W."/>
            <person name="Kamoun S."/>
            <person name="Krampis K."/>
            <person name="Lamour K.H."/>
            <person name="Lee M.K."/>
            <person name="McDonald W.H."/>
            <person name="Medina M."/>
            <person name="Meijer H.J."/>
            <person name="Nordberg E.K."/>
            <person name="Maclean D.J."/>
            <person name="Ospina-Giraldo M.D."/>
            <person name="Morris P.F."/>
            <person name="Phuntumart V."/>
            <person name="Putnam N.H."/>
            <person name="Rash S."/>
            <person name="Rose J.K."/>
            <person name="Sakihama Y."/>
            <person name="Salamov A.A."/>
            <person name="Savidor A."/>
            <person name="Scheuring C.F."/>
            <person name="Smith B.M."/>
            <person name="Sobral B.W."/>
            <person name="Terry A."/>
            <person name="Torto-Alalibo T.A."/>
            <person name="Win J."/>
            <person name="Xu Z."/>
            <person name="Zhang H."/>
            <person name="Grigoriev I.V."/>
            <person name="Rokhsar D.S."/>
            <person name="Boore J.L."/>
        </authorList>
    </citation>
    <scope>NUCLEOTIDE SEQUENCE [LARGE SCALE GENOMIC DNA]</scope>
    <source>
        <strain evidence="12">Pr102</strain>
    </source>
</reference>
<dbReference type="EnsemblProtists" id="Phyra75747">
    <property type="protein sequence ID" value="Phyra75747"/>
    <property type="gene ID" value="Phyra75747"/>
</dbReference>
<proteinExistence type="inferred from homology"/>
<sequence length="373" mass="40495">MMRSTMLFVLLLALLGSIAQGAMNSTVPAEDSIFESTNGINLGGCIAAVVAMLVGAGMVVFGYRFLYETVFAIGFTMGAVSVAVTAEHMFVSKSYLVIGSWTAFVLGGTLCGGLAMWVHPKSDFIAGIAGGITLAAIVTNSAGYYIFPGQTADVFTILCVVFGVVFAAFDLKYGKPVEIVGISIFAAAILVWGVGFFVGDFPFPNNLEKYVETNANGDLVYTIPTVWWAYLGGIVVISAFGMLMQFHKARRNVIDDEFAGFGPHGFGYPIDAVPYIENDKQRGTLPVMDQFANTTRESDFLPMSYPSATHESFCRLYARNTEAESISKMRSKFLEARAQSFETKTPLDARPSLQPPKTNSSRGVKKEVREEEF</sequence>
<evidence type="ECO:0000256" key="1">
    <source>
        <dbReference type="ARBA" id="ARBA00004141"/>
    </source>
</evidence>
<comment type="subcellular location">
    <subcellularLocation>
        <location evidence="1">Membrane</location>
        <topology evidence="1">Multi-pass membrane protein</topology>
    </subcellularLocation>
</comment>
<evidence type="ECO:0000256" key="4">
    <source>
        <dbReference type="ARBA" id="ARBA00022989"/>
    </source>
</evidence>
<evidence type="ECO:0000259" key="10">
    <source>
        <dbReference type="Pfam" id="PF13886"/>
    </source>
</evidence>
<keyword evidence="9" id="KW-0732">Signal</keyword>
<feature type="compositionally biased region" description="Basic and acidic residues" evidence="7">
    <location>
        <begin position="364"/>
        <end position="373"/>
    </location>
</feature>
<reference evidence="11" key="2">
    <citation type="submission" date="2015-06" db="UniProtKB">
        <authorList>
            <consortium name="EnsemblProtists"/>
        </authorList>
    </citation>
    <scope>IDENTIFICATION</scope>
    <source>
        <strain evidence="11">Pr102</strain>
    </source>
</reference>
<dbReference type="Proteomes" id="UP000005238">
    <property type="component" value="Unassembled WGS sequence"/>
</dbReference>
<name>H3GI90_PHYRM</name>
<dbReference type="VEuPathDB" id="FungiDB:KRP23_10241"/>
<evidence type="ECO:0000256" key="7">
    <source>
        <dbReference type="SAM" id="MobiDB-lite"/>
    </source>
</evidence>
<feature type="transmembrane region" description="Helical" evidence="8">
    <location>
        <begin position="178"/>
        <end position="199"/>
    </location>
</feature>
<dbReference type="GeneID" id="94216394"/>